<evidence type="ECO:0000259" key="9">
    <source>
        <dbReference type="Pfam" id="PF00892"/>
    </source>
</evidence>
<reference evidence="10" key="1">
    <citation type="submission" date="2017-05" db="EMBL/GenBank/DDBJ databases">
        <authorList>
            <person name="Song R."/>
            <person name="Chenine A.L."/>
            <person name="Ruprecht R.M."/>
        </authorList>
    </citation>
    <scope>NUCLEOTIDE SEQUENCE</scope>
    <source>
        <strain evidence="10">Kingella_eburonensis</strain>
    </source>
</reference>
<dbReference type="InterPro" id="IPR004626">
    <property type="entry name" value="RarD"/>
</dbReference>
<evidence type="ECO:0000313" key="12">
    <source>
        <dbReference type="Proteomes" id="UP000215450"/>
    </source>
</evidence>
<dbReference type="OrthoDB" id="369870at2"/>
<dbReference type="AlphaFoldDB" id="A0A238TBT0"/>
<feature type="transmembrane region" description="Helical" evidence="8">
    <location>
        <begin position="133"/>
        <end position="150"/>
    </location>
</feature>
<evidence type="ECO:0000256" key="2">
    <source>
        <dbReference type="ARBA" id="ARBA00007362"/>
    </source>
</evidence>
<evidence type="ECO:0000256" key="7">
    <source>
        <dbReference type="ARBA" id="ARBA00023136"/>
    </source>
</evidence>
<evidence type="ECO:0000256" key="1">
    <source>
        <dbReference type="ARBA" id="ARBA00004651"/>
    </source>
</evidence>
<keyword evidence="3" id="KW-0813">Transport</keyword>
<sequence length="302" mass="33103">METESQFEERKGLWYALGCYGVWGLFPLFWYPLNHSAMPATQILAHRIAWSAVFAVILLLAFKQGRVVFQAVKQPKLLGAFTLSSLLIAANWLIYLWAILNGHLLEASLGYFINPLVNVLLGRVVFKERLNPAQVGAVVLAVLGILWLAIPAGQIPWISLLLAGTFGFYGLVRKIAPMPPLAGLTLETLLLLPLALGFLVWCGMNGSFYFAELTALQLCILVLSGVATTVPLLMFAAGAKRIPLSLLGILQYVSPTMQLILGLLVFGETMNMGKLVGYGLVWAGVLVFLFGAWQQYQNRHAA</sequence>
<dbReference type="GO" id="GO:0005886">
    <property type="term" value="C:plasma membrane"/>
    <property type="evidence" value="ECO:0007669"/>
    <property type="project" value="UniProtKB-SubCell"/>
</dbReference>
<dbReference type="NCBIfam" id="TIGR00688">
    <property type="entry name" value="rarD"/>
    <property type="match status" value="1"/>
</dbReference>
<dbReference type="PANTHER" id="PTHR22911:SF137">
    <property type="entry name" value="SOLUTE CARRIER FAMILY 35 MEMBER G2-RELATED"/>
    <property type="match status" value="1"/>
</dbReference>
<evidence type="ECO:0000256" key="5">
    <source>
        <dbReference type="ARBA" id="ARBA00022692"/>
    </source>
</evidence>
<feature type="transmembrane region" description="Helical" evidence="8">
    <location>
        <begin position="12"/>
        <end position="31"/>
    </location>
</feature>
<dbReference type="InterPro" id="IPR037185">
    <property type="entry name" value="EmrE-like"/>
</dbReference>
<keyword evidence="12" id="KW-1185">Reference proteome</keyword>
<reference evidence="11 12" key="2">
    <citation type="submission" date="2017-06" db="EMBL/GenBank/DDBJ databases">
        <authorList>
            <person name="Kim H.J."/>
            <person name="Triplett B.A."/>
        </authorList>
    </citation>
    <scope>NUCLEOTIDE SEQUENCE [LARGE SCALE GENOMIC DNA]</scope>
    <source>
        <strain evidence="11">Kingella_eburonensis</strain>
    </source>
</reference>
<evidence type="ECO:0000256" key="4">
    <source>
        <dbReference type="ARBA" id="ARBA00022475"/>
    </source>
</evidence>
<feature type="transmembrane region" description="Helical" evidence="8">
    <location>
        <begin position="43"/>
        <end position="62"/>
    </location>
</feature>
<feature type="transmembrane region" description="Helical" evidence="8">
    <location>
        <begin position="215"/>
        <end position="237"/>
    </location>
</feature>
<feature type="transmembrane region" description="Helical" evidence="8">
    <location>
        <begin position="272"/>
        <end position="293"/>
    </location>
</feature>
<feature type="domain" description="EamA" evidence="9">
    <location>
        <begin position="11"/>
        <end position="148"/>
    </location>
</feature>
<feature type="transmembrane region" description="Helical" evidence="8">
    <location>
        <begin position="244"/>
        <end position="266"/>
    </location>
</feature>
<feature type="transmembrane region" description="Helical" evidence="8">
    <location>
        <begin position="156"/>
        <end position="172"/>
    </location>
</feature>
<accession>A0A238TBT0</accession>
<feature type="transmembrane region" description="Helical" evidence="8">
    <location>
        <begin position="77"/>
        <end position="97"/>
    </location>
</feature>
<dbReference type="InterPro" id="IPR000620">
    <property type="entry name" value="EamA_dom"/>
</dbReference>
<comment type="subcellular location">
    <subcellularLocation>
        <location evidence="1">Cell membrane</location>
        <topology evidence="1">Multi-pass membrane protein</topology>
    </subcellularLocation>
</comment>
<keyword evidence="6 8" id="KW-1133">Transmembrane helix</keyword>
<keyword evidence="5 8" id="KW-0812">Transmembrane</keyword>
<evidence type="ECO:0000256" key="3">
    <source>
        <dbReference type="ARBA" id="ARBA00022448"/>
    </source>
</evidence>
<dbReference type="EMBL" id="FXUV02000035">
    <property type="protein sequence ID" value="SNB75284.1"/>
    <property type="molecule type" value="Genomic_DNA"/>
</dbReference>
<evidence type="ECO:0000256" key="8">
    <source>
        <dbReference type="SAM" id="Phobius"/>
    </source>
</evidence>
<dbReference type="RefSeq" id="WP_095062805.1">
    <property type="nucleotide sequence ID" value="NZ_FXUV02000035.1"/>
</dbReference>
<organism evidence="11 12">
    <name type="scientific">Kingella negevensis</name>
    <dbReference type="NCBI Taxonomy" id="1522312"/>
    <lineage>
        <taxon>Bacteria</taxon>
        <taxon>Pseudomonadati</taxon>
        <taxon>Pseudomonadota</taxon>
        <taxon>Betaproteobacteria</taxon>
        <taxon>Neisseriales</taxon>
        <taxon>Neisseriaceae</taxon>
        <taxon>Kingella</taxon>
    </lineage>
</organism>
<feature type="transmembrane region" description="Helical" evidence="8">
    <location>
        <begin position="109"/>
        <end position="126"/>
    </location>
</feature>
<evidence type="ECO:0000313" key="10">
    <source>
        <dbReference type="EMBL" id="SMQ12661.1"/>
    </source>
</evidence>
<keyword evidence="7 8" id="KW-0472">Membrane</keyword>
<proteinExistence type="inferred from homology"/>
<feature type="transmembrane region" description="Helical" evidence="8">
    <location>
        <begin position="184"/>
        <end position="209"/>
    </location>
</feature>
<protein>
    <submittedName>
        <fullName evidence="11">EamA-like transporter family protein</fullName>
    </submittedName>
</protein>
<dbReference type="EMBL" id="FXUV01000029">
    <property type="protein sequence ID" value="SMQ12661.1"/>
    <property type="molecule type" value="Genomic_DNA"/>
</dbReference>
<name>A0A238TBT0_9NEIS</name>
<evidence type="ECO:0000256" key="6">
    <source>
        <dbReference type="ARBA" id="ARBA00022989"/>
    </source>
</evidence>
<dbReference type="Pfam" id="PF00892">
    <property type="entry name" value="EamA"/>
    <property type="match status" value="2"/>
</dbReference>
<comment type="similarity">
    <text evidence="2">Belongs to the EamA transporter family.</text>
</comment>
<dbReference type="Proteomes" id="UP000215450">
    <property type="component" value="Unassembled WGS sequence"/>
</dbReference>
<keyword evidence="4" id="KW-1003">Cell membrane</keyword>
<gene>
    <name evidence="10" type="ORF">KEBURONENSIS_01562</name>
    <name evidence="11" type="ORF">KEBURONENSIS_01571</name>
</gene>
<evidence type="ECO:0000313" key="11">
    <source>
        <dbReference type="EMBL" id="SNB75284.1"/>
    </source>
</evidence>
<feature type="domain" description="EamA" evidence="9">
    <location>
        <begin position="160"/>
        <end position="289"/>
    </location>
</feature>
<dbReference type="SUPFAM" id="SSF103481">
    <property type="entry name" value="Multidrug resistance efflux transporter EmrE"/>
    <property type="match status" value="2"/>
</dbReference>
<dbReference type="PANTHER" id="PTHR22911">
    <property type="entry name" value="ACYL-MALONYL CONDENSING ENZYME-RELATED"/>
    <property type="match status" value="1"/>
</dbReference>